<sequence>MFDIGDKVFYPMHGAGVIQAIEMKEIQGHVVEYCVITIPIINLNIMLPRKNLAKAGIRSVVDIQTARRIVDNFHDEKPSSDLPWKERYKRNLELLKSGEMQNSAQVVQDLLYRQKEKPLNSTEKQLLSDAHKALVSEISIIKDISAEQADELLQA</sequence>
<dbReference type="Pfam" id="PF21095">
    <property type="entry name" value="CarD_C"/>
    <property type="match status" value="1"/>
</dbReference>
<dbReference type="RefSeq" id="WP_212965687.1">
    <property type="nucleotide sequence ID" value="NZ_BORB01000006.1"/>
</dbReference>
<keyword evidence="3" id="KW-1185">Reference proteome</keyword>
<feature type="domain" description="CarD-like/TRCF RNAP-interacting" evidence="1">
    <location>
        <begin position="1"/>
        <end position="111"/>
    </location>
</feature>
<comment type="caution">
    <text evidence="2">The sequence shown here is derived from an EMBL/GenBank/DDBJ whole genome shotgun (WGS) entry which is preliminary data.</text>
</comment>
<dbReference type="InterPro" id="IPR048792">
    <property type="entry name" value="CarD_C"/>
</dbReference>
<dbReference type="InterPro" id="IPR003711">
    <property type="entry name" value="CarD-like/TRCF_RID"/>
</dbReference>
<evidence type="ECO:0000313" key="3">
    <source>
        <dbReference type="Proteomes" id="UP000679950"/>
    </source>
</evidence>
<reference evidence="2 3" key="1">
    <citation type="submission" date="2021-03" db="EMBL/GenBank/DDBJ databases">
        <title>Antimicrobial resistance genes in bacteria isolated from Japanese honey, and their potential for conferring macrolide and lincosamide resistance in the American foulbrood pathogen Paenibacillus larvae.</title>
        <authorList>
            <person name="Okamoto M."/>
            <person name="Kumagai M."/>
            <person name="Kanamori H."/>
            <person name="Takamatsu D."/>
        </authorList>
    </citation>
    <scope>NUCLEOTIDE SEQUENCE [LARGE SCALE GENOMIC DNA]</scope>
    <source>
        <strain evidence="2 3">J8TS2</strain>
    </source>
</reference>
<dbReference type="EMBL" id="BORB01000006">
    <property type="protein sequence ID" value="GIN56721.1"/>
    <property type="molecule type" value="Genomic_DNA"/>
</dbReference>
<dbReference type="Gene3D" id="1.20.58.1290">
    <property type="entry name" value="CarD-like, C-terminal domain"/>
    <property type="match status" value="1"/>
</dbReference>
<name>A0ABQ4KFH3_9BACI</name>
<dbReference type="PANTHER" id="PTHR38447:SF1">
    <property type="entry name" value="RNA POLYMERASE-BINDING TRANSCRIPTION FACTOR CARD"/>
    <property type="match status" value="1"/>
</dbReference>
<accession>A0ABQ4KFH3</accession>
<dbReference type="Gene3D" id="2.40.10.170">
    <property type="match status" value="1"/>
</dbReference>
<dbReference type="Proteomes" id="UP000679950">
    <property type="component" value="Unassembled WGS sequence"/>
</dbReference>
<dbReference type="SMART" id="SM01058">
    <property type="entry name" value="CarD_TRCF"/>
    <property type="match status" value="1"/>
</dbReference>
<dbReference type="PANTHER" id="PTHR38447">
    <property type="entry name" value="TRANSCRIPTION FACTOR YDEB-RELATED"/>
    <property type="match status" value="1"/>
</dbReference>
<dbReference type="SUPFAM" id="SSF141259">
    <property type="entry name" value="CarD-like"/>
    <property type="match status" value="1"/>
</dbReference>
<organism evidence="2 3">
    <name type="scientific">Lederbergia ruris</name>
    <dbReference type="NCBI Taxonomy" id="217495"/>
    <lineage>
        <taxon>Bacteria</taxon>
        <taxon>Bacillati</taxon>
        <taxon>Bacillota</taxon>
        <taxon>Bacilli</taxon>
        <taxon>Bacillales</taxon>
        <taxon>Bacillaceae</taxon>
        <taxon>Lederbergia</taxon>
    </lineage>
</organism>
<protein>
    <submittedName>
        <fullName evidence="2">CarD family transcriptional regulator</fullName>
    </submittedName>
</protein>
<evidence type="ECO:0000313" key="2">
    <source>
        <dbReference type="EMBL" id="GIN56721.1"/>
    </source>
</evidence>
<proteinExistence type="predicted"/>
<evidence type="ECO:0000259" key="1">
    <source>
        <dbReference type="SMART" id="SM01058"/>
    </source>
</evidence>
<gene>
    <name evidence="2" type="ORF">J8TS2_10400</name>
</gene>
<dbReference type="InterPro" id="IPR052531">
    <property type="entry name" value="CarD-like_regulator"/>
</dbReference>
<dbReference type="InterPro" id="IPR036101">
    <property type="entry name" value="CarD-like/TRCF_RID_sf"/>
</dbReference>
<dbReference type="Pfam" id="PF02559">
    <property type="entry name" value="CarD_TRCF_RID"/>
    <property type="match status" value="1"/>
</dbReference>
<dbReference type="InterPro" id="IPR042215">
    <property type="entry name" value="CarD-like_C"/>
</dbReference>